<sequence>MCICVEGELVGGRAEIVEGAFYLEDVAAGYVGVTFGCFEEGVTEEFLDVFDVYSVFQEMGGEGVPKTVDGNILLNASLCHGFVEYALGGAD</sequence>
<dbReference type="KEGG" id="taz:TREAZ_2420"/>
<dbReference type="STRING" id="545695.TREAZ_2420"/>
<dbReference type="AlphaFoldDB" id="F5YFU7"/>
<accession>F5YFU7</accession>
<keyword evidence="2" id="KW-1185">Reference proteome</keyword>
<name>F5YFU7_LEAAZ</name>
<gene>
    <name evidence="1" type="ordered locus">TREAZ_2420</name>
</gene>
<reference evidence="1 2" key="2">
    <citation type="journal article" date="2011" name="ISME J.">
        <title>RNA-seq reveals cooperative metabolic interactions between two termite-gut spirochete species in co-culture.</title>
        <authorList>
            <person name="Rosenthal A.Z."/>
            <person name="Matson E.G."/>
            <person name="Eldar A."/>
            <person name="Leadbetter J.R."/>
        </authorList>
    </citation>
    <scope>NUCLEOTIDE SEQUENCE [LARGE SCALE GENOMIC DNA]</scope>
    <source>
        <strain evidence="2">ATCC BAA-888 / DSM 13862 / ZAS-9</strain>
    </source>
</reference>
<dbReference type="Proteomes" id="UP000009222">
    <property type="component" value="Chromosome"/>
</dbReference>
<dbReference type="InParanoid" id="F5YFU7"/>
<reference evidence="2" key="1">
    <citation type="submission" date="2009-12" db="EMBL/GenBank/DDBJ databases">
        <title>Complete sequence of Treponema azotonutricium strain ZAS-9.</title>
        <authorList>
            <person name="Tetu S.G."/>
            <person name="Matson E."/>
            <person name="Ren Q."/>
            <person name="Seshadri R."/>
            <person name="Elbourne L."/>
            <person name="Hassan K.A."/>
            <person name="Durkin A."/>
            <person name="Radune D."/>
            <person name="Mohamoud Y."/>
            <person name="Shay R."/>
            <person name="Jin S."/>
            <person name="Zhang X."/>
            <person name="Lucey K."/>
            <person name="Ballor N.R."/>
            <person name="Ottesen E."/>
            <person name="Rosenthal R."/>
            <person name="Allen A."/>
            <person name="Leadbetter J.R."/>
            <person name="Paulsen I.T."/>
        </authorList>
    </citation>
    <scope>NUCLEOTIDE SEQUENCE [LARGE SCALE GENOMIC DNA]</scope>
    <source>
        <strain evidence="2">ATCC BAA-888 / DSM 13862 / ZAS-9</strain>
    </source>
</reference>
<proteinExistence type="predicted"/>
<protein>
    <submittedName>
        <fullName evidence="1">Uncharacterized protein</fullName>
    </submittedName>
</protein>
<organism evidence="1 2">
    <name type="scientific">Leadbettera azotonutricia (strain ATCC BAA-888 / DSM 13862 / ZAS-9)</name>
    <name type="common">Treponema azotonutricium</name>
    <dbReference type="NCBI Taxonomy" id="545695"/>
    <lineage>
        <taxon>Bacteria</taxon>
        <taxon>Pseudomonadati</taxon>
        <taxon>Spirochaetota</taxon>
        <taxon>Spirochaetia</taxon>
        <taxon>Spirochaetales</taxon>
        <taxon>Breznakiellaceae</taxon>
        <taxon>Leadbettera</taxon>
    </lineage>
</organism>
<evidence type="ECO:0000313" key="1">
    <source>
        <dbReference type="EMBL" id="AEF82251.1"/>
    </source>
</evidence>
<dbReference type="EMBL" id="CP001841">
    <property type="protein sequence ID" value="AEF82251.1"/>
    <property type="molecule type" value="Genomic_DNA"/>
</dbReference>
<evidence type="ECO:0000313" key="2">
    <source>
        <dbReference type="Proteomes" id="UP000009222"/>
    </source>
</evidence>
<dbReference type="HOGENOM" id="CLU_2426098_0_0_12"/>